<dbReference type="InterPro" id="IPR036188">
    <property type="entry name" value="FAD/NAD-bd_sf"/>
</dbReference>
<dbReference type="InterPro" id="IPR003953">
    <property type="entry name" value="FAD-dep_OxRdtase_2_FAD-bd"/>
</dbReference>
<protein>
    <submittedName>
        <fullName evidence="4">Flavin-dependent dehydrogenase</fullName>
    </submittedName>
</protein>
<dbReference type="GO" id="GO:0016491">
    <property type="term" value="F:oxidoreductase activity"/>
    <property type="evidence" value="ECO:0007669"/>
    <property type="project" value="UniProtKB-KW"/>
</dbReference>
<dbReference type="HOGENOM" id="CLU_024648_5_3_10"/>
<dbReference type="InterPro" id="IPR050407">
    <property type="entry name" value="Geranylgeranyl_reductase"/>
</dbReference>
<organism evidence="4 5">
    <name type="scientific">Solitalea canadensis (strain ATCC 29591 / DSM 3403 / JCM 21819 / LMG 8368 / NBRC 15130 / NCIMB 12057 / USAM 9D)</name>
    <name type="common">Flexibacter canadensis</name>
    <dbReference type="NCBI Taxonomy" id="929556"/>
    <lineage>
        <taxon>Bacteria</taxon>
        <taxon>Pseudomonadati</taxon>
        <taxon>Bacteroidota</taxon>
        <taxon>Sphingobacteriia</taxon>
        <taxon>Sphingobacteriales</taxon>
        <taxon>Sphingobacteriaceae</taxon>
        <taxon>Solitalea</taxon>
    </lineage>
</organism>
<dbReference type="KEGG" id="scn:Solca_3277"/>
<accession>H8KWV8</accession>
<dbReference type="SUPFAM" id="SSF51905">
    <property type="entry name" value="FAD/NAD(P)-binding domain"/>
    <property type="match status" value="1"/>
</dbReference>
<evidence type="ECO:0000259" key="3">
    <source>
        <dbReference type="Pfam" id="PF00890"/>
    </source>
</evidence>
<sequence>MKEHFDIAIAGGGLAGLCLSIQLARAGYKVLLCEKESYPFHKVCGEYIAIESWGFLEALGVPLVDLRLPIISKLQISDCNGRLLKHDLFPGGFGISRYTLDATLATIAKNSNVTLLEKNKVIDITYELNKHAFKTANGNFTATVVCGSWGKRSNLDQKLNRPFVQLNPNKSSHYIAVKYHIETSFPDDLIELHNFNNGYCGISKVDKDRFCLCYLTTALNLQQNHNNIQKLEENILTKNPQLHKYFNYSRFLYDSPLAISQLNFAPKEIINDHIFMIGDAGGLITPLCGNGMSMAMHASKFLAEIVNEFLKKRITRDQAERLYQETWHHHFNKRLKAGRMFQGLFGKPSVTNAAVGILRKFPSLTNKLVRLTHGNTF</sequence>
<keyword evidence="1" id="KW-0285">Flavoprotein</keyword>
<dbReference type="PANTHER" id="PTHR42685:SF22">
    <property type="entry name" value="CONDITIONED MEDIUM FACTOR RECEPTOR 1"/>
    <property type="match status" value="1"/>
</dbReference>
<gene>
    <name evidence="4" type="ordered locus">Solca_3277</name>
</gene>
<dbReference type="Gene3D" id="3.50.50.60">
    <property type="entry name" value="FAD/NAD(P)-binding domain"/>
    <property type="match status" value="1"/>
</dbReference>
<dbReference type="eggNOG" id="COG0644">
    <property type="taxonomic scope" value="Bacteria"/>
</dbReference>
<dbReference type="STRING" id="929556.Solca_3277"/>
<dbReference type="OrthoDB" id="1142316at2"/>
<evidence type="ECO:0000256" key="1">
    <source>
        <dbReference type="ARBA" id="ARBA00022630"/>
    </source>
</evidence>
<keyword evidence="2" id="KW-0560">Oxidoreductase</keyword>
<reference evidence="4" key="1">
    <citation type="submission" date="2012-02" db="EMBL/GenBank/DDBJ databases">
        <title>The complete genome of Solitalea canadensis DSM 3403.</title>
        <authorList>
            <consortium name="US DOE Joint Genome Institute (JGI-PGF)"/>
            <person name="Lucas S."/>
            <person name="Copeland A."/>
            <person name="Lapidus A."/>
            <person name="Glavina del Rio T."/>
            <person name="Dalin E."/>
            <person name="Tice H."/>
            <person name="Bruce D."/>
            <person name="Goodwin L."/>
            <person name="Pitluck S."/>
            <person name="Peters L."/>
            <person name="Ovchinnikova G."/>
            <person name="Lu M."/>
            <person name="Kyrpides N."/>
            <person name="Mavromatis K."/>
            <person name="Ivanova N."/>
            <person name="Brettin T."/>
            <person name="Detter J.C."/>
            <person name="Han C."/>
            <person name="Larimer F."/>
            <person name="Land M."/>
            <person name="Hauser L."/>
            <person name="Markowitz V."/>
            <person name="Cheng J.-F."/>
            <person name="Hugenholtz P."/>
            <person name="Woyke T."/>
            <person name="Wu D."/>
            <person name="Spring S."/>
            <person name="Schroeder M."/>
            <person name="Kopitz M."/>
            <person name="Brambilla E."/>
            <person name="Klenk H.-P."/>
            <person name="Eisen J.A."/>
        </authorList>
    </citation>
    <scope>NUCLEOTIDE SEQUENCE</scope>
    <source>
        <strain evidence="4">DSM 3403</strain>
    </source>
</reference>
<feature type="domain" description="FAD-dependent oxidoreductase 2 FAD-binding" evidence="3">
    <location>
        <begin position="6"/>
        <end position="38"/>
    </location>
</feature>
<dbReference type="PRINTS" id="PR00420">
    <property type="entry name" value="RNGMNOXGNASE"/>
</dbReference>
<dbReference type="Pfam" id="PF00890">
    <property type="entry name" value="FAD_binding_2"/>
    <property type="match status" value="1"/>
</dbReference>
<proteinExistence type="predicted"/>
<name>H8KWV8_SOLCM</name>
<dbReference type="AlphaFoldDB" id="H8KWV8"/>
<evidence type="ECO:0000256" key="2">
    <source>
        <dbReference type="ARBA" id="ARBA00023002"/>
    </source>
</evidence>
<evidence type="ECO:0000313" key="4">
    <source>
        <dbReference type="EMBL" id="AFD08287.1"/>
    </source>
</evidence>
<keyword evidence="5" id="KW-1185">Reference proteome</keyword>
<evidence type="ECO:0000313" key="5">
    <source>
        <dbReference type="Proteomes" id="UP000007590"/>
    </source>
</evidence>
<dbReference type="RefSeq" id="WP_014681510.1">
    <property type="nucleotide sequence ID" value="NC_017770.1"/>
</dbReference>
<dbReference type="EMBL" id="CP003349">
    <property type="protein sequence ID" value="AFD08287.1"/>
    <property type="molecule type" value="Genomic_DNA"/>
</dbReference>
<dbReference type="Proteomes" id="UP000007590">
    <property type="component" value="Chromosome"/>
</dbReference>
<dbReference type="PANTHER" id="PTHR42685">
    <property type="entry name" value="GERANYLGERANYL DIPHOSPHATE REDUCTASE"/>
    <property type="match status" value="1"/>
</dbReference>